<comment type="caution">
    <text evidence="1">The sequence shown here is derived from an EMBL/GenBank/DDBJ whole genome shotgun (WGS) entry which is preliminary data.</text>
</comment>
<dbReference type="RefSeq" id="WP_315993565.1">
    <property type="nucleotide sequence ID" value="NZ_JAWDIS010000001.1"/>
</dbReference>
<gene>
    <name evidence="1" type="ORF">RWH45_03705</name>
</gene>
<organism evidence="1 2">
    <name type="scientific">Microbacterium galbum</name>
    <dbReference type="NCBI Taxonomy" id="3075994"/>
    <lineage>
        <taxon>Bacteria</taxon>
        <taxon>Bacillati</taxon>
        <taxon>Actinomycetota</taxon>
        <taxon>Actinomycetes</taxon>
        <taxon>Micrococcales</taxon>
        <taxon>Microbacteriaceae</taxon>
        <taxon>Microbacterium</taxon>
    </lineage>
</organism>
<dbReference type="EMBL" id="JAWDIS010000001">
    <property type="protein sequence ID" value="MDU0366307.1"/>
    <property type="molecule type" value="Genomic_DNA"/>
</dbReference>
<sequence length="115" mass="12617">MNRQDAFDSDPRPCAFDWCATEHGRTVHPDDEDHRSGGVAVTLRTRAATGRGLGHLEEWEIGLIRRSADAETWLVVEAPRGVSIALSREATRALVDAVRADRHLRDFVDGSPSGA</sequence>
<reference evidence="1 2" key="1">
    <citation type="submission" date="2023-09" db="EMBL/GenBank/DDBJ databases">
        <title>Microbacterium fusihabitans sp. nov., Microbacterium phycihabitans sp. nov., and Microbacterium cervinum sp. nov., isolated from dried seaweeds of beach.</title>
        <authorList>
            <person name="Lee S.D."/>
        </authorList>
    </citation>
    <scope>NUCLEOTIDE SEQUENCE [LARGE SCALE GENOMIC DNA]</scope>
    <source>
        <strain evidence="1 2">KSW4-17</strain>
    </source>
</reference>
<keyword evidence="2" id="KW-1185">Reference proteome</keyword>
<evidence type="ECO:0000313" key="1">
    <source>
        <dbReference type="EMBL" id="MDU0366307.1"/>
    </source>
</evidence>
<name>A0ABU3T4K7_9MICO</name>
<proteinExistence type="predicted"/>
<accession>A0ABU3T4K7</accession>
<protein>
    <submittedName>
        <fullName evidence="1">Uncharacterized protein</fullName>
    </submittedName>
</protein>
<evidence type="ECO:0000313" key="2">
    <source>
        <dbReference type="Proteomes" id="UP001263371"/>
    </source>
</evidence>
<dbReference type="Proteomes" id="UP001263371">
    <property type="component" value="Unassembled WGS sequence"/>
</dbReference>